<dbReference type="InterPro" id="IPR036047">
    <property type="entry name" value="F-box-like_dom_sf"/>
</dbReference>
<dbReference type="InterPro" id="IPR045048">
    <property type="entry name" value="FBXO31/39"/>
</dbReference>
<dbReference type="UniPathway" id="UPA00143"/>
<dbReference type="OMA" id="CAKMPHE"/>
<dbReference type="Proteomes" id="UP000008142">
    <property type="component" value="Unassembled WGS sequence"/>
</dbReference>
<sequence length="846" mass="95432">MRGIMLPTSLTPGSNLFYDERMTSLVQPGVEEPERNPALRALSDNPQMPALDSSEKGAARKASSPLVLLPSEILYIILSFLPSPSLAAMSATCRHLFKHTQSDFLWMNFVNSNLPKPLSDPAPFNTWKELYISQFPMWFVARNKIWFSDLIDTGKLIVTRYNPRKCMIEGYRVVAKHTFRQFETWSYDPEVLIHSFKPQVSLWMDDPVVQLFKFTRTPFKRSINWWHGEIRMPMALEAQRVFNNFILCAKMPHEDKEDPGKFVWPPRIIPSDERVDVSYKQDLLFKSTANVPHSYENICTSAFRVRRWAQLGNVGAVFDINNTRHGVSTFASLQPELYTPTPEKPYQGIWVGDYSGHGSEFLLVLQRDDPFEHSLGTKQQGAEGDSSGSIYSSLAGSSSQTPRGRLEAIKLTGDPNVPRGQITFFAEDIGPEGLIRIADEDLFKGARVVRSQGHIASTNFRDDKFIPAQLFLLSYDSAVSVFDSMTFLNFSQAIISYDGGNNGGRGGNSGIEKEEGGGDVKINGGVGKMAYGEKENYELKDMHPNFPNNLLKKLKTSYSILRELAAAAAEATGAILYIEEKLLQTRGRVVSEKAGRNPKLMMNFGVVPLKHATLASIDFSQAKNLFLFALILWQRYQTKIANLLQEIDRFTQLCRRTNFTSSKDAGFANGYPVPPTQAALDEGRLIESPKIYTHGHPLQCNPAAKQNDFLDAIRKPFQHTTIRELYDDLTKKGLKCCVKDLAQRYIEVLRSKFQHELRSSSNQIPTLLVFTSRKLTAAKRFNLETEVYFHLEEENEDINSEAAADILAREEFTLQELTDCFQAQVGKYNSSVLAKAVFNYEAKSCV</sequence>
<evidence type="ECO:0000256" key="2">
    <source>
        <dbReference type="ARBA" id="ARBA00022786"/>
    </source>
</evidence>
<dbReference type="AlphaFoldDB" id="F0UDJ4"/>
<dbReference type="Pfam" id="PF12014">
    <property type="entry name" value="Cyclin_D1_bind"/>
    <property type="match status" value="1"/>
</dbReference>
<accession>F0UDJ4</accession>
<keyword evidence="2" id="KW-0833">Ubl conjugation pathway</keyword>
<evidence type="ECO:0000256" key="3">
    <source>
        <dbReference type="SAM" id="MobiDB-lite"/>
    </source>
</evidence>
<dbReference type="Pfam" id="PF12937">
    <property type="entry name" value="F-box-like"/>
    <property type="match status" value="1"/>
</dbReference>
<dbReference type="InterPro" id="IPR001810">
    <property type="entry name" value="F-box_dom"/>
</dbReference>
<dbReference type="STRING" id="544711.F0UDJ4"/>
<dbReference type="VEuPathDB" id="FungiDB:I7I53_09144"/>
<dbReference type="PANTHER" id="PTHR10706">
    <property type="entry name" value="F-BOX FAMILY PROTEIN"/>
    <property type="match status" value="1"/>
</dbReference>
<evidence type="ECO:0000313" key="6">
    <source>
        <dbReference type="Proteomes" id="UP000008142"/>
    </source>
</evidence>
<dbReference type="HOGENOM" id="CLU_017126_0_0_1"/>
<protein>
    <submittedName>
        <fullName evidence="5">F-box domain-containing protein</fullName>
    </submittedName>
</protein>
<dbReference type="EMBL" id="DS990637">
    <property type="protein sequence ID" value="EGC42735.1"/>
    <property type="molecule type" value="Genomic_DNA"/>
</dbReference>
<organism evidence="6">
    <name type="scientific">Ajellomyces capsulatus (strain H88)</name>
    <name type="common">Darling's disease fungus</name>
    <name type="synonym">Histoplasma capsulatum</name>
    <dbReference type="NCBI Taxonomy" id="544711"/>
    <lineage>
        <taxon>Eukaryota</taxon>
        <taxon>Fungi</taxon>
        <taxon>Dikarya</taxon>
        <taxon>Ascomycota</taxon>
        <taxon>Pezizomycotina</taxon>
        <taxon>Eurotiomycetes</taxon>
        <taxon>Eurotiomycetidae</taxon>
        <taxon>Onygenales</taxon>
        <taxon>Ajellomycetaceae</taxon>
        <taxon>Histoplasma</taxon>
    </lineage>
</organism>
<feature type="compositionally biased region" description="Low complexity" evidence="3">
    <location>
        <begin position="384"/>
        <end position="399"/>
    </location>
</feature>
<comment type="pathway">
    <text evidence="1">Protein modification; protein ubiquitination.</text>
</comment>
<name>F0UDJ4_AJEC8</name>
<proteinExistence type="predicted"/>
<feature type="region of interest" description="Disordered" evidence="3">
    <location>
        <begin position="373"/>
        <end position="402"/>
    </location>
</feature>
<evidence type="ECO:0000259" key="4">
    <source>
        <dbReference type="PROSITE" id="PS50181"/>
    </source>
</evidence>
<dbReference type="GO" id="GO:0016567">
    <property type="term" value="P:protein ubiquitination"/>
    <property type="evidence" value="ECO:0007669"/>
    <property type="project" value="UniProtKB-UniPathway"/>
</dbReference>
<dbReference type="CDD" id="cd22117">
    <property type="entry name" value="F-box_FBXL4"/>
    <property type="match status" value="1"/>
</dbReference>
<feature type="domain" description="F-box" evidence="4">
    <location>
        <begin position="63"/>
        <end position="109"/>
    </location>
</feature>
<dbReference type="SUPFAM" id="SSF81383">
    <property type="entry name" value="F-box domain"/>
    <property type="match status" value="1"/>
</dbReference>
<dbReference type="PANTHER" id="PTHR10706:SF130">
    <property type="entry name" value="F-BOX ONLY PROTEIN 31"/>
    <property type="match status" value="1"/>
</dbReference>
<evidence type="ECO:0000313" key="5">
    <source>
        <dbReference type="EMBL" id="EGC42735.1"/>
    </source>
</evidence>
<gene>
    <name evidence="5" type="ORF">HCEG_01950</name>
</gene>
<evidence type="ECO:0000256" key="1">
    <source>
        <dbReference type="ARBA" id="ARBA00004906"/>
    </source>
</evidence>
<dbReference type="Gene3D" id="1.20.1280.50">
    <property type="match status" value="1"/>
</dbReference>
<dbReference type="OrthoDB" id="722566at2759"/>
<dbReference type="PROSITE" id="PS50181">
    <property type="entry name" value="FBOX"/>
    <property type="match status" value="1"/>
</dbReference>
<reference evidence="6" key="1">
    <citation type="submission" date="2008-07" db="EMBL/GenBank/DDBJ databases">
        <title>Annotation of Ajellomyces capsulatus strain H88.</title>
        <authorList>
            <person name="Champion M."/>
            <person name="Cuomo C."/>
            <person name="Ma L.-J."/>
            <person name="Henn M.R."/>
            <person name="Sil A."/>
            <person name="Goldman B."/>
            <person name="Young S.K."/>
            <person name="Kodira C.D."/>
            <person name="Zeng Q."/>
            <person name="Koehrsen M."/>
            <person name="Alvarado L."/>
            <person name="Berlin A."/>
            <person name="Borenstein D."/>
            <person name="Chen Z."/>
            <person name="Engels R."/>
            <person name="Freedman E."/>
            <person name="Gellesch M."/>
            <person name="Goldberg J."/>
            <person name="Griggs A."/>
            <person name="Gujja S."/>
            <person name="Heiman D."/>
            <person name="Hepburn T."/>
            <person name="Howarth C."/>
            <person name="Jen D."/>
            <person name="Larson L."/>
            <person name="Lewis B."/>
            <person name="Mehta T."/>
            <person name="Park D."/>
            <person name="Pearson M."/>
            <person name="Roberts A."/>
            <person name="Saif S."/>
            <person name="Shea T."/>
            <person name="Shenoy N."/>
            <person name="Sisk P."/>
            <person name="Stolte C."/>
            <person name="Sykes S."/>
            <person name="Walk T."/>
            <person name="White J."/>
            <person name="Yandava C."/>
            <person name="Klein B."/>
            <person name="McEwen J.G."/>
            <person name="Puccia R."/>
            <person name="Goldman G.H."/>
            <person name="Felipe M.S."/>
            <person name="Nino-Vega G."/>
            <person name="San-Blas G."/>
            <person name="Taylor J."/>
            <person name="Mendoza L."/>
            <person name="Galagan J."/>
            <person name="Nusbaum C."/>
            <person name="Birren B."/>
        </authorList>
    </citation>
    <scope>NUCLEOTIDE SEQUENCE [LARGE SCALE GENOMIC DNA]</scope>
    <source>
        <strain evidence="6">H88</strain>
    </source>
</reference>